<evidence type="ECO:0000256" key="1">
    <source>
        <dbReference type="ARBA" id="ARBA00004752"/>
    </source>
</evidence>
<name>A0A5J6J2K0_STRVI</name>
<dbReference type="InterPro" id="IPR002477">
    <property type="entry name" value="Peptidoglycan-bd-like"/>
</dbReference>
<dbReference type="GO" id="GO:0008360">
    <property type="term" value="P:regulation of cell shape"/>
    <property type="evidence" value="ECO:0007669"/>
    <property type="project" value="UniProtKB-UniRule"/>
</dbReference>
<dbReference type="InterPro" id="IPR005490">
    <property type="entry name" value="LD_TPept_cat_dom"/>
</dbReference>
<dbReference type="PANTHER" id="PTHR30582:SF33">
    <property type="entry name" value="EXPORTED PROTEIN"/>
    <property type="match status" value="1"/>
</dbReference>
<evidence type="ECO:0000256" key="4">
    <source>
        <dbReference type="ARBA" id="ARBA00022984"/>
    </source>
</evidence>
<feature type="domain" description="L,D-TPase catalytic" evidence="8">
    <location>
        <begin position="123"/>
        <end position="234"/>
    </location>
</feature>
<dbReference type="GO" id="GO:0016740">
    <property type="term" value="F:transferase activity"/>
    <property type="evidence" value="ECO:0007669"/>
    <property type="project" value="UniProtKB-KW"/>
</dbReference>
<dbReference type="PANTHER" id="PTHR30582">
    <property type="entry name" value="L,D-TRANSPEPTIDASE"/>
    <property type="match status" value="1"/>
</dbReference>
<keyword evidence="5 6" id="KW-0961">Cell wall biogenesis/degradation</keyword>
<dbReference type="GeneID" id="95610936"/>
<comment type="pathway">
    <text evidence="1 6">Cell wall biogenesis; peptidoglycan biosynthesis.</text>
</comment>
<dbReference type="Gene3D" id="2.40.440.10">
    <property type="entry name" value="L,D-transpeptidase catalytic domain-like"/>
    <property type="match status" value="1"/>
</dbReference>
<protein>
    <submittedName>
        <fullName evidence="9">L,D-transpeptidase</fullName>
    </submittedName>
</protein>
<dbReference type="EMBL" id="CP023692">
    <property type="protein sequence ID" value="QEV45397.1"/>
    <property type="molecule type" value="Genomic_DNA"/>
</dbReference>
<keyword evidence="4 6" id="KW-0573">Peptidoglycan synthesis</keyword>
<dbReference type="GO" id="GO:0071555">
    <property type="term" value="P:cell wall organization"/>
    <property type="evidence" value="ECO:0007669"/>
    <property type="project" value="UniProtKB-UniRule"/>
</dbReference>
<feature type="signal peptide" evidence="7">
    <location>
        <begin position="1"/>
        <end position="37"/>
    </location>
</feature>
<dbReference type="Pfam" id="PF03734">
    <property type="entry name" value="YkuD"/>
    <property type="match status" value="1"/>
</dbReference>
<dbReference type="Pfam" id="PF01471">
    <property type="entry name" value="PG_binding_1"/>
    <property type="match status" value="1"/>
</dbReference>
<dbReference type="GO" id="GO:0071972">
    <property type="term" value="F:peptidoglycan L,D-transpeptidase activity"/>
    <property type="evidence" value="ECO:0007669"/>
    <property type="project" value="TreeGrafter"/>
</dbReference>
<evidence type="ECO:0000256" key="5">
    <source>
        <dbReference type="ARBA" id="ARBA00023316"/>
    </source>
</evidence>
<dbReference type="InterPro" id="IPR036365">
    <property type="entry name" value="PGBD-like_sf"/>
</dbReference>
<dbReference type="UniPathway" id="UPA00219"/>
<dbReference type="GO" id="GO:0005576">
    <property type="term" value="C:extracellular region"/>
    <property type="evidence" value="ECO:0007669"/>
    <property type="project" value="TreeGrafter"/>
</dbReference>
<evidence type="ECO:0000313" key="9">
    <source>
        <dbReference type="EMBL" id="QEV45397.1"/>
    </source>
</evidence>
<dbReference type="InterPro" id="IPR050979">
    <property type="entry name" value="LD-transpeptidase"/>
</dbReference>
<dbReference type="GO" id="GO:0018104">
    <property type="term" value="P:peptidoglycan-protein cross-linking"/>
    <property type="evidence" value="ECO:0007669"/>
    <property type="project" value="TreeGrafter"/>
</dbReference>
<evidence type="ECO:0000256" key="6">
    <source>
        <dbReference type="PROSITE-ProRule" id="PRU01373"/>
    </source>
</evidence>
<sequence>MTVTAGASVPPSAIRGAAAAALAAAVLALCAPVPAHAAAAAAPEPACTAGTGPYQRELEAHLGRPVDGTQSPADCAAVRAFQSANGITPADGYPGLATYRTMVAVAARAEPNAAGDCPVRTGRVTCVDLDRQLLWVQRGSGVVFPPVPVRTGRDDQETRPGWHEIYWRSKDHVSTLYDNAPMPYAQFFDGGQALHGRPGDLYAHGGSAGCVNLSVPDAERLWNLLEEGDAVYVWGTKPGTED</sequence>
<feature type="chain" id="PRO_5023907198" evidence="7">
    <location>
        <begin position="38"/>
        <end position="242"/>
    </location>
</feature>
<dbReference type="InterPro" id="IPR038063">
    <property type="entry name" value="Transpep_catalytic_dom"/>
</dbReference>
<dbReference type="SUPFAM" id="SSF141523">
    <property type="entry name" value="L,D-transpeptidase catalytic domain-like"/>
    <property type="match status" value="1"/>
</dbReference>
<feature type="active site" description="Proton donor/acceptor" evidence="6">
    <location>
        <position position="195"/>
    </location>
</feature>
<dbReference type="AlphaFoldDB" id="A0A5J6J2K0"/>
<dbReference type="RefSeq" id="WP_150528015.1">
    <property type="nucleotide sequence ID" value="NZ_BNBW01000002.1"/>
</dbReference>
<evidence type="ECO:0000313" key="10">
    <source>
        <dbReference type="Proteomes" id="UP000325563"/>
    </source>
</evidence>
<dbReference type="KEGG" id="svn:CP980_10205"/>
<evidence type="ECO:0000256" key="7">
    <source>
        <dbReference type="SAM" id="SignalP"/>
    </source>
</evidence>
<keyword evidence="3 6" id="KW-0133">Cell shape</keyword>
<feature type="active site" description="Nucleophile" evidence="6">
    <location>
        <position position="210"/>
    </location>
</feature>
<keyword evidence="10" id="KW-1185">Reference proteome</keyword>
<keyword evidence="7" id="KW-0732">Signal</keyword>
<gene>
    <name evidence="9" type="ORF">CP980_10205</name>
</gene>
<dbReference type="SUPFAM" id="SSF47090">
    <property type="entry name" value="PGBD-like"/>
    <property type="match status" value="1"/>
</dbReference>
<dbReference type="CDD" id="cd16913">
    <property type="entry name" value="YkuD_like"/>
    <property type="match status" value="1"/>
</dbReference>
<reference evidence="9 10" key="1">
    <citation type="submission" date="2017-09" db="EMBL/GenBank/DDBJ databases">
        <authorList>
            <person name="Lee N."/>
            <person name="Cho B.-K."/>
        </authorList>
    </citation>
    <scope>NUCLEOTIDE SEQUENCE [LARGE SCALE GENOMIC DNA]</scope>
    <source>
        <strain evidence="9 10">ATCC 27476</strain>
    </source>
</reference>
<accession>A0A5J6J2K0</accession>
<evidence type="ECO:0000256" key="3">
    <source>
        <dbReference type="ARBA" id="ARBA00022960"/>
    </source>
</evidence>
<dbReference type="PROSITE" id="PS52029">
    <property type="entry name" value="LD_TPASE"/>
    <property type="match status" value="1"/>
</dbReference>
<dbReference type="Proteomes" id="UP000325563">
    <property type="component" value="Chromosome"/>
</dbReference>
<evidence type="ECO:0000256" key="2">
    <source>
        <dbReference type="ARBA" id="ARBA00022679"/>
    </source>
</evidence>
<evidence type="ECO:0000259" key="8">
    <source>
        <dbReference type="PROSITE" id="PS52029"/>
    </source>
</evidence>
<proteinExistence type="predicted"/>
<organism evidence="9 10">
    <name type="scientific">Streptomyces vinaceus</name>
    <dbReference type="NCBI Taxonomy" id="1960"/>
    <lineage>
        <taxon>Bacteria</taxon>
        <taxon>Bacillati</taxon>
        <taxon>Actinomycetota</taxon>
        <taxon>Actinomycetes</taxon>
        <taxon>Kitasatosporales</taxon>
        <taxon>Streptomycetaceae</taxon>
        <taxon>Streptomyces</taxon>
    </lineage>
</organism>
<keyword evidence="2" id="KW-0808">Transferase</keyword>